<dbReference type="GO" id="GO:0005886">
    <property type="term" value="C:plasma membrane"/>
    <property type="evidence" value="ECO:0007669"/>
    <property type="project" value="UniProtKB-SubCell"/>
</dbReference>
<accession>A0A5B8U9F3</accession>
<evidence type="ECO:0000313" key="9">
    <source>
        <dbReference type="Proteomes" id="UP000321805"/>
    </source>
</evidence>
<feature type="transmembrane region" description="Helical" evidence="7">
    <location>
        <begin position="68"/>
        <end position="86"/>
    </location>
</feature>
<dbReference type="KEGG" id="bsol:FSW04_20260"/>
<keyword evidence="9" id="KW-1185">Reference proteome</keyword>
<dbReference type="PANTHER" id="PTHR42718:SF46">
    <property type="entry name" value="BLR6921 PROTEIN"/>
    <property type="match status" value="1"/>
</dbReference>
<comment type="subcellular location">
    <subcellularLocation>
        <location evidence="1">Cell membrane</location>
        <topology evidence="1">Multi-pass membrane protein</topology>
    </subcellularLocation>
</comment>
<feature type="transmembrane region" description="Helical" evidence="7">
    <location>
        <begin position="106"/>
        <end position="125"/>
    </location>
</feature>
<gene>
    <name evidence="8" type="ORF">FSW04_20260</name>
</gene>
<evidence type="ECO:0000256" key="6">
    <source>
        <dbReference type="ARBA" id="ARBA00023136"/>
    </source>
</evidence>
<reference evidence="8 9" key="1">
    <citation type="journal article" date="2018" name="J. Microbiol.">
        <title>Baekduia soli gen. nov., sp. nov., a novel bacterium isolated from the soil of Baekdu Mountain and proposal of a novel family name, Baekduiaceae fam. nov.</title>
        <authorList>
            <person name="An D.S."/>
            <person name="Siddiqi M.Z."/>
            <person name="Kim K.H."/>
            <person name="Yu H.S."/>
            <person name="Im W.T."/>
        </authorList>
    </citation>
    <scope>NUCLEOTIDE SEQUENCE [LARGE SCALE GENOMIC DNA]</scope>
    <source>
        <strain evidence="8 9">BR7-21</strain>
    </source>
</reference>
<organism evidence="8 9">
    <name type="scientific">Baekduia soli</name>
    <dbReference type="NCBI Taxonomy" id="496014"/>
    <lineage>
        <taxon>Bacteria</taxon>
        <taxon>Bacillati</taxon>
        <taxon>Actinomycetota</taxon>
        <taxon>Thermoleophilia</taxon>
        <taxon>Solirubrobacterales</taxon>
        <taxon>Baekduiaceae</taxon>
        <taxon>Baekduia</taxon>
    </lineage>
</organism>
<keyword evidence="5 7" id="KW-1133">Transmembrane helix</keyword>
<sequence>MALITVGMLGLSRISADGSYLGDVLAPSVLTAAGIGFSFVPVTIAATAGVRGPEAGLASGLVNTSRQVGGSIGLALLATVATQHTAGVGPGVGPLRALTEGFAHAFLVGAGIAALGLAMCLLLLVRGVRPAAAPAAATERSGG</sequence>
<protein>
    <submittedName>
        <fullName evidence="8">Multidrug efflux MFS transporter</fullName>
    </submittedName>
</protein>
<keyword evidence="3" id="KW-1003">Cell membrane</keyword>
<dbReference type="AlphaFoldDB" id="A0A5B8U9F3"/>
<keyword evidence="6 7" id="KW-0472">Membrane</keyword>
<dbReference type="SUPFAM" id="SSF103473">
    <property type="entry name" value="MFS general substrate transporter"/>
    <property type="match status" value="1"/>
</dbReference>
<name>A0A5B8U9F3_9ACTN</name>
<dbReference type="PANTHER" id="PTHR42718">
    <property type="entry name" value="MAJOR FACILITATOR SUPERFAMILY MULTIDRUG TRANSPORTER MFSC"/>
    <property type="match status" value="1"/>
</dbReference>
<evidence type="ECO:0000256" key="1">
    <source>
        <dbReference type="ARBA" id="ARBA00004651"/>
    </source>
</evidence>
<keyword evidence="2" id="KW-0813">Transport</keyword>
<proteinExistence type="predicted"/>
<evidence type="ECO:0000256" key="4">
    <source>
        <dbReference type="ARBA" id="ARBA00022692"/>
    </source>
</evidence>
<evidence type="ECO:0000256" key="3">
    <source>
        <dbReference type="ARBA" id="ARBA00022475"/>
    </source>
</evidence>
<dbReference type="OrthoDB" id="4508689at2"/>
<evidence type="ECO:0000256" key="7">
    <source>
        <dbReference type="SAM" id="Phobius"/>
    </source>
</evidence>
<keyword evidence="4 7" id="KW-0812">Transmembrane</keyword>
<feature type="transmembrane region" description="Helical" evidence="7">
    <location>
        <begin position="26"/>
        <end position="48"/>
    </location>
</feature>
<dbReference type="EMBL" id="CP042430">
    <property type="protein sequence ID" value="QEC49680.1"/>
    <property type="molecule type" value="Genomic_DNA"/>
</dbReference>
<evidence type="ECO:0000256" key="5">
    <source>
        <dbReference type="ARBA" id="ARBA00022989"/>
    </source>
</evidence>
<dbReference type="Proteomes" id="UP000321805">
    <property type="component" value="Chromosome"/>
</dbReference>
<evidence type="ECO:0000256" key="2">
    <source>
        <dbReference type="ARBA" id="ARBA00022448"/>
    </source>
</evidence>
<dbReference type="InterPro" id="IPR036259">
    <property type="entry name" value="MFS_trans_sf"/>
</dbReference>
<evidence type="ECO:0000313" key="8">
    <source>
        <dbReference type="EMBL" id="QEC49680.1"/>
    </source>
</evidence>